<dbReference type="GO" id="GO:0051287">
    <property type="term" value="F:NAD binding"/>
    <property type="evidence" value="ECO:0007669"/>
    <property type="project" value="InterPro"/>
</dbReference>
<dbReference type="EMBL" id="JAXUIC010000008">
    <property type="protein sequence ID" value="KAK4578482.1"/>
    <property type="molecule type" value="Genomic_DNA"/>
</dbReference>
<dbReference type="Proteomes" id="UP001324115">
    <property type="component" value="Unassembled WGS sequence"/>
</dbReference>
<keyword evidence="9" id="KW-1185">Reference proteome</keyword>
<dbReference type="Gene3D" id="3.40.50.720">
    <property type="entry name" value="NAD(P)-binding Rossmann-like Domain"/>
    <property type="match status" value="3"/>
</dbReference>
<dbReference type="InterPro" id="IPR036291">
    <property type="entry name" value="NAD(P)-bd_dom_sf"/>
</dbReference>
<dbReference type="InterPro" id="IPR006139">
    <property type="entry name" value="D-isomer_2_OHA_DH_cat_dom"/>
</dbReference>
<reference evidence="8 9" key="1">
    <citation type="journal article" date="2023" name="G3 (Bethesda)">
        <title>A haplotype-resolved chromosome-scale genome for Quercus rubra L. provides insights into the genetics of adaptive traits for red oak species.</title>
        <authorList>
            <person name="Kapoor B."/>
            <person name="Jenkins J."/>
            <person name="Schmutz J."/>
            <person name="Zhebentyayeva T."/>
            <person name="Kuelheim C."/>
            <person name="Coggeshall M."/>
            <person name="Heim C."/>
            <person name="Lasky J.R."/>
            <person name="Leites L."/>
            <person name="Islam-Faridi N."/>
            <person name="Romero-Severson J."/>
            <person name="DeLeo V.L."/>
            <person name="Lucas S.M."/>
            <person name="Lazic D."/>
            <person name="Gailing O."/>
            <person name="Carlson J."/>
            <person name="Staton M."/>
        </authorList>
    </citation>
    <scope>NUCLEOTIDE SEQUENCE [LARGE SCALE GENOMIC DNA]</scope>
    <source>
        <strain evidence="8">Pseudo-F2</strain>
    </source>
</reference>
<evidence type="ECO:0000259" key="7">
    <source>
        <dbReference type="Pfam" id="PF02826"/>
    </source>
</evidence>
<name>A0AAN7IMT0_QUERU</name>
<comment type="caution">
    <text evidence="8">The sequence shown here is derived from an EMBL/GenBank/DDBJ whole genome shotgun (WGS) entry which is preliminary data.</text>
</comment>
<evidence type="ECO:0000313" key="9">
    <source>
        <dbReference type="Proteomes" id="UP001324115"/>
    </source>
</evidence>
<feature type="domain" description="D-isomer specific 2-hydroxyacid dehydrogenase catalytic" evidence="6">
    <location>
        <begin position="61"/>
        <end position="296"/>
    </location>
</feature>
<sequence length="299" mass="32798">MAHHDDDDVHARAHLHHQPQDLPQVLVIRPPLSFSNFQSQYSHKFQFLKAWESPLPLDQFLTTHANSVQAMLSTVSYSVTACVLRLLPSLRLMVTPSAGLNHIDLDECRSRGIRVANAGNLNSEDLGGKRVGIVGLGSIGLEVAKRLEAFGCIILYNSRKEKSFVSYPFYSNVVELAANGDAFVICCELNDQTCHMINKEVMSALGKKGVLINVGRGAIVDEKVMVWCLVQGEIGGAGLDVFENEPDVPKELFALDNVVLSPHQASLTSESSKALWELLVANLEAFFSNKPLISSVMND</sequence>
<proteinExistence type="inferred from homology"/>
<comment type="similarity">
    <text evidence="5">Belongs to the D-isomer specific 2-hydroxyacid dehydrogenase family.</text>
</comment>
<evidence type="ECO:0000313" key="8">
    <source>
        <dbReference type="EMBL" id="KAK4578482.1"/>
    </source>
</evidence>
<dbReference type="GO" id="GO:0005829">
    <property type="term" value="C:cytosol"/>
    <property type="evidence" value="ECO:0007669"/>
    <property type="project" value="TreeGrafter"/>
</dbReference>
<dbReference type="GO" id="GO:0016618">
    <property type="term" value="F:hydroxypyruvate reductase [NAD(P)H] activity"/>
    <property type="evidence" value="ECO:0007669"/>
    <property type="project" value="TreeGrafter"/>
</dbReference>
<organism evidence="8 9">
    <name type="scientific">Quercus rubra</name>
    <name type="common">Northern red oak</name>
    <name type="synonym">Quercus borealis</name>
    <dbReference type="NCBI Taxonomy" id="3512"/>
    <lineage>
        <taxon>Eukaryota</taxon>
        <taxon>Viridiplantae</taxon>
        <taxon>Streptophyta</taxon>
        <taxon>Embryophyta</taxon>
        <taxon>Tracheophyta</taxon>
        <taxon>Spermatophyta</taxon>
        <taxon>Magnoliopsida</taxon>
        <taxon>eudicotyledons</taxon>
        <taxon>Gunneridae</taxon>
        <taxon>Pentapetalae</taxon>
        <taxon>rosids</taxon>
        <taxon>fabids</taxon>
        <taxon>Fagales</taxon>
        <taxon>Fagaceae</taxon>
        <taxon>Quercus</taxon>
    </lineage>
</organism>
<evidence type="ECO:0000256" key="5">
    <source>
        <dbReference type="RuleBase" id="RU003719"/>
    </source>
</evidence>
<dbReference type="InterPro" id="IPR006140">
    <property type="entry name" value="D-isomer_DH_NAD-bd"/>
</dbReference>
<dbReference type="EC" id="1.1.1.79" evidence="4"/>
<dbReference type="AlphaFoldDB" id="A0AAN7IMT0"/>
<dbReference type="SUPFAM" id="SSF51735">
    <property type="entry name" value="NAD(P)-binding Rossmann-fold domains"/>
    <property type="match status" value="1"/>
</dbReference>
<dbReference type="PANTHER" id="PTHR10996:SF179">
    <property type="entry name" value="D-ISOMER SPECIFIC 2-HYDROXYACID DEHYDROGENASE FAMILY PROTEIN-RELATED"/>
    <property type="match status" value="1"/>
</dbReference>
<dbReference type="Pfam" id="PF00389">
    <property type="entry name" value="2-Hacid_dh"/>
    <property type="match status" value="1"/>
</dbReference>
<dbReference type="FunFam" id="3.40.50.720:FF:000213">
    <property type="entry name" value="Putative 2-hydroxyacid dehydrogenase"/>
    <property type="match status" value="1"/>
</dbReference>
<accession>A0AAN7IMT0</accession>
<dbReference type="InterPro" id="IPR050223">
    <property type="entry name" value="D-isomer_2-hydroxyacid_DH"/>
</dbReference>
<keyword evidence="3" id="KW-0520">NAD</keyword>
<gene>
    <name evidence="8" type="ORF">RGQ29_028542</name>
</gene>
<dbReference type="SUPFAM" id="SSF52283">
    <property type="entry name" value="Formate/glycerate dehydrogenase catalytic domain-like"/>
    <property type="match status" value="1"/>
</dbReference>
<feature type="domain" description="D-isomer specific 2-hydroxyacid dehydrogenase NAD-binding" evidence="7">
    <location>
        <begin position="117"/>
        <end position="265"/>
    </location>
</feature>
<evidence type="ECO:0000256" key="1">
    <source>
        <dbReference type="ARBA" id="ARBA00022857"/>
    </source>
</evidence>
<keyword evidence="1" id="KW-0521">NADP</keyword>
<dbReference type="PANTHER" id="PTHR10996">
    <property type="entry name" value="2-HYDROXYACID DEHYDROGENASE-RELATED"/>
    <property type="match status" value="1"/>
</dbReference>
<evidence type="ECO:0000256" key="4">
    <source>
        <dbReference type="ARBA" id="ARBA00066661"/>
    </source>
</evidence>
<protein>
    <recommendedName>
        <fullName evidence="4">glyoxylate reductase (NADP(+))</fullName>
        <ecNumber evidence="4">1.1.1.79</ecNumber>
    </recommendedName>
</protein>
<evidence type="ECO:0000259" key="6">
    <source>
        <dbReference type="Pfam" id="PF00389"/>
    </source>
</evidence>
<dbReference type="CDD" id="cd12156">
    <property type="entry name" value="HPPR"/>
    <property type="match status" value="1"/>
</dbReference>
<evidence type="ECO:0000256" key="2">
    <source>
        <dbReference type="ARBA" id="ARBA00023002"/>
    </source>
</evidence>
<dbReference type="GO" id="GO:0009853">
    <property type="term" value="P:photorespiration"/>
    <property type="evidence" value="ECO:0007669"/>
    <property type="project" value="UniProtKB-ARBA"/>
</dbReference>
<dbReference type="Pfam" id="PF02826">
    <property type="entry name" value="2-Hacid_dh_C"/>
    <property type="match status" value="1"/>
</dbReference>
<keyword evidence="2 5" id="KW-0560">Oxidoreductase</keyword>
<evidence type="ECO:0000256" key="3">
    <source>
        <dbReference type="ARBA" id="ARBA00023027"/>
    </source>
</evidence>
<dbReference type="GO" id="GO:0030267">
    <property type="term" value="F:glyoxylate reductase (NADPH) activity"/>
    <property type="evidence" value="ECO:0007669"/>
    <property type="project" value="UniProtKB-EC"/>
</dbReference>